<gene>
    <name evidence="2" type="ORF">SAMN05421670_0486</name>
</gene>
<proteinExistence type="predicted"/>
<dbReference type="AlphaFoldDB" id="A0A1I5UPP0"/>
<name>A0A1I5UPP0_9BACI</name>
<evidence type="ECO:0000313" key="3">
    <source>
        <dbReference type="Proteomes" id="UP000198734"/>
    </source>
</evidence>
<reference evidence="3" key="1">
    <citation type="submission" date="2016-10" db="EMBL/GenBank/DDBJ databases">
        <authorList>
            <person name="Varghese N."/>
            <person name="Submissions S."/>
        </authorList>
    </citation>
    <scope>NUCLEOTIDE SEQUENCE [LARGE SCALE GENOMIC DNA]</scope>
    <source>
        <strain evidence="3">DSM 11706</strain>
    </source>
</reference>
<evidence type="ECO:0000313" key="2">
    <source>
        <dbReference type="EMBL" id="SFP97158.1"/>
    </source>
</evidence>
<keyword evidence="3" id="KW-1185">Reference proteome</keyword>
<dbReference type="STRING" id="126156.SAMN05421670_0486"/>
<keyword evidence="1" id="KW-0472">Membrane</keyword>
<keyword evidence="1" id="KW-0812">Transmembrane</keyword>
<dbReference type="Proteomes" id="UP000198734">
    <property type="component" value="Unassembled WGS sequence"/>
</dbReference>
<accession>A0A1I5UPP0</accession>
<feature type="transmembrane region" description="Helical" evidence="1">
    <location>
        <begin position="12"/>
        <end position="33"/>
    </location>
</feature>
<organism evidence="2 3">
    <name type="scientific">Psychrobacillus psychrotolerans</name>
    <dbReference type="NCBI Taxonomy" id="126156"/>
    <lineage>
        <taxon>Bacteria</taxon>
        <taxon>Bacillati</taxon>
        <taxon>Bacillota</taxon>
        <taxon>Bacilli</taxon>
        <taxon>Bacillales</taxon>
        <taxon>Bacillaceae</taxon>
        <taxon>Psychrobacillus</taxon>
    </lineage>
</organism>
<evidence type="ECO:0000256" key="1">
    <source>
        <dbReference type="SAM" id="Phobius"/>
    </source>
</evidence>
<sequence>MKAERTKMSKTKIAYYAFTGVAIVLLLLNYFLFE</sequence>
<dbReference type="EMBL" id="FOXU01000001">
    <property type="protein sequence ID" value="SFP97158.1"/>
    <property type="molecule type" value="Genomic_DNA"/>
</dbReference>
<keyword evidence="1" id="KW-1133">Transmembrane helix</keyword>
<protein>
    <submittedName>
        <fullName evidence="2">Uncharacterized protein</fullName>
    </submittedName>
</protein>